<keyword evidence="3" id="KW-1185">Reference proteome</keyword>
<organism evidence="2 3">
    <name type="scientific">Phytophthora megakarya</name>
    <dbReference type="NCBI Taxonomy" id="4795"/>
    <lineage>
        <taxon>Eukaryota</taxon>
        <taxon>Sar</taxon>
        <taxon>Stramenopiles</taxon>
        <taxon>Oomycota</taxon>
        <taxon>Peronosporomycetes</taxon>
        <taxon>Peronosporales</taxon>
        <taxon>Peronosporaceae</taxon>
        <taxon>Phytophthora</taxon>
    </lineage>
</organism>
<dbReference type="Proteomes" id="UP000198211">
    <property type="component" value="Unassembled WGS sequence"/>
</dbReference>
<gene>
    <name evidence="2" type="ORF">PHMEG_00028728</name>
</gene>
<evidence type="ECO:0000256" key="1">
    <source>
        <dbReference type="SAM" id="MobiDB-lite"/>
    </source>
</evidence>
<feature type="compositionally biased region" description="Pro residues" evidence="1">
    <location>
        <begin position="63"/>
        <end position="72"/>
    </location>
</feature>
<feature type="compositionally biased region" description="Low complexity" evidence="1">
    <location>
        <begin position="667"/>
        <end position="686"/>
    </location>
</feature>
<feature type="compositionally biased region" description="Polar residues" evidence="1">
    <location>
        <begin position="512"/>
        <end position="542"/>
    </location>
</feature>
<feature type="compositionally biased region" description="Polar residues" evidence="1">
    <location>
        <begin position="9"/>
        <end position="24"/>
    </location>
</feature>
<dbReference type="OrthoDB" id="125411at2759"/>
<proteinExistence type="predicted"/>
<evidence type="ECO:0000313" key="3">
    <source>
        <dbReference type="Proteomes" id="UP000198211"/>
    </source>
</evidence>
<feature type="compositionally biased region" description="Polar residues" evidence="1">
    <location>
        <begin position="561"/>
        <end position="576"/>
    </location>
</feature>
<feature type="region of interest" description="Disordered" evidence="1">
    <location>
        <begin position="335"/>
        <end position="620"/>
    </location>
</feature>
<name>A0A225V582_9STRA</name>
<protein>
    <submittedName>
        <fullName evidence="2">Uncharacterized protein</fullName>
    </submittedName>
</protein>
<feature type="compositionally biased region" description="Polar residues" evidence="1">
    <location>
        <begin position="639"/>
        <end position="653"/>
    </location>
</feature>
<sequence length="913" mass="96401">PEALAEGSRSPTPVSSPDSGVSEDSGSTGASSPPPEASAENSRSPTPATELDGGASEGSQPQDSPPASPEPGTPLVSVSHLQTPTPAPEVDSTTCGVSDGCGTSSGGLVEITGDATERWRSSMCELAKLVVGMARQHPARVNSLLDQRLDSASTVQEVLAAAVAPHRLPSQEDDELVRLRDEVSRLQTRCEDAERGLANEVQLRTAAEADSVRSTEDFYTMHDANQDLRTRSWSLASASWISRLPSRLAERERMKAGLAVYNADLAKLRQYLEEHDRGKVCSPSPRMKALLAETQNSAEQGLNTDALILSTAGLSASGLDWELLGLGPYHTGLLRLMPPSSQPEDSAGEDSAPPVVEVSPGSGSLDEESAEHSFIRPSSDSSVELSTEVSVGGSDNGGLFDEEPDEDPPRNRKRLRQNAVVRSAKSSSSKLSAARRLGRPSVDLKRKAASAAIPSAIHSGPKKARPNIPVSTGGPSMGKDPHSPPRPIFEEGEIADDSGFDTGTEVPIGGASAQSSPLSDVHVTVTSGQSREGSVAATSTPPQGKAPAVITPAGAAELSTKKSVATEPSTADSSVEAQVPPESSSAADSSGEAQVPPKSSSAETPILGSPPPPPQQPSVVPISQLLNEVDVDLAALGGSDTSVKGSAVDNESSAELGAEVSVESSTAPVQPAAQPAQATEVSVRSSSRSRRGRSHVIQSDPRPRRPTRVITATVTARRGTDTTTFTPEVAAISRVANSRNIPANAERFLKPGFTAVGAQKAWCKMLNVSLSAPAPKEHSPPLDFAFLALMHNVRSSRHPWRVLYDRMPDEPLTFSLGKFVKGVRISIRASGLGGLVRMWRRFSCHCYEDNEKVDLCVAFCERRHWLQVSSMDNAIQAFRKASDPRDPFTRVVLSLWADLNRTRNNRGPPASAV</sequence>
<dbReference type="STRING" id="4795.A0A225V582"/>
<evidence type="ECO:0000313" key="2">
    <source>
        <dbReference type="EMBL" id="OWZ00149.1"/>
    </source>
</evidence>
<feature type="compositionally biased region" description="Low complexity" evidence="1">
    <location>
        <begin position="25"/>
        <end position="45"/>
    </location>
</feature>
<dbReference type="EMBL" id="NBNE01007852">
    <property type="protein sequence ID" value="OWZ00149.1"/>
    <property type="molecule type" value="Genomic_DNA"/>
</dbReference>
<feature type="non-terminal residue" evidence="2">
    <location>
        <position position="1"/>
    </location>
</feature>
<feature type="compositionally biased region" description="Polar residues" evidence="1">
    <location>
        <begin position="376"/>
        <end position="389"/>
    </location>
</feature>
<feature type="region of interest" description="Disordered" evidence="1">
    <location>
        <begin position="1"/>
        <end position="106"/>
    </location>
</feature>
<dbReference type="AlphaFoldDB" id="A0A225V582"/>
<feature type="region of interest" description="Disordered" evidence="1">
    <location>
        <begin position="639"/>
        <end position="706"/>
    </location>
</feature>
<accession>A0A225V582</accession>
<feature type="compositionally biased region" description="Acidic residues" evidence="1">
    <location>
        <begin position="490"/>
        <end position="499"/>
    </location>
</feature>
<feature type="compositionally biased region" description="Low complexity" evidence="1">
    <location>
        <begin position="419"/>
        <end position="435"/>
    </location>
</feature>
<reference evidence="3" key="1">
    <citation type="submission" date="2017-03" db="EMBL/GenBank/DDBJ databases">
        <title>Phytopthora megakarya and P. palmivora, two closely related causual agents of cacao black pod achieved similar genome size and gene model numbers by different mechanisms.</title>
        <authorList>
            <person name="Ali S."/>
            <person name="Shao J."/>
            <person name="Larry D.J."/>
            <person name="Kronmiller B."/>
            <person name="Shen D."/>
            <person name="Strem M.D."/>
            <person name="Melnick R.L."/>
            <person name="Guiltinan M.J."/>
            <person name="Tyler B.M."/>
            <person name="Meinhardt L.W."/>
            <person name="Bailey B.A."/>
        </authorList>
    </citation>
    <scope>NUCLEOTIDE SEQUENCE [LARGE SCALE GENOMIC DNA]</scope>
    <source>
        <strain evidence="3">zdho120</strain>
    </source>
</reference>
<comment type="caution">
    <text evidence="2">The sequence shown here is derived from an EMBL/GenBank/DDBJ whole genome shotgun (WGS) entry which is preliminary data.</text>
</comment>